<name>A0A835P6I3_VANPL</name>
<proteinExistence type="predicted"/>
<dbReference type="OrthoDB" id="1922624at2759"/>
<evidence type="ECO:0000313" key="3">
    <source>
        <dbReference type="Proteomes" id="UP000636800"/>
    </source>
</evidence>
<accession>A0A835P6I3</accession>
<feature type="compositionally biased region" description="Basic and acidic residues" evidence="1">
    <location>
        <begin position="67"/>
        <end position="76"/>
    </location>
</feature>
<evidence type="ECO:0000256" key="1">
    <source>
        <dbReference type="SAM" id="MobiDB-lite"/>
    </source>
</evidence>
<feature type="region of interest" description="Disordered" evidence="1">
    <location>
        <begin position="60"/>
        <end position="83"/>
    </location>
</feature>
<gene>
    <name evidence="2" type="ORF">HPP92_028323</name>
</gene>
<feature type="region of interest" description="Disordered" evidence="1">
    <location>
        <begin position="25"/>
        <end position="44"/>
    </location>
</feature>
<evidence type="ECO:0000313" key="2">
    <source>
        <dbReference type="EMBL" id="KAG0447469.1"/>
    </source>
</evidence>
<comment type="caution">
    <text evidence="2">The sequence shown here is derived from an EMBL/GenBank/DDBJ whole genome shotgun (WGS) entry which is preliminary data.</text>
</comment>
<organism evidence="2 3">
    <name type="scientific">Vanilla planifolia</name>
    <name type="common">Vanilla</name>
    <dbReference type="NCBI Taxonomy" id="51239"/>
    <lineage>
        <taxon>Eukaryota</taxon>
        <taxon>Viridiplantae</taxon>
        <taxon>Streptophyta</taxon>
        <taxon>Embryophyta</taxon>
        <taxon>Tracheophyta</taxon>
        <taxon>Spermatophyta</taxon>
        <taxon>Magnoliopsida</taxon>
        <taxon>Liliopsida</taxon>
        <taxon>Asparagales</taxon>
        <taxon>Orchidaceae</taxon>
        <taxon>Vanilloideae</taxon>
        <taxon>Vanilleae</taxon>
        <taxon>Vanilla</taxon>
    </lineage>
</organism>
<sequence length="83" mass="9062">MIKSEQEMHNQNLVFPLAFSQYTASEDTSSAVDEEEGAAVETSVESIDDGAIEEVNSAVHSNPPLESHQDQDELGRINDLQSV</sequence>
<dbReference type="Proteomes" id="UP000636800">
    <property type="component" value="Unassembled WGS sequence"/>
</dbReference>
<keyword evidence="3" id="KW-1185">Reference proteome</keyword>
<protein>
    <submittedName>
        <fullName evidence="2">Uncharacterized protein</fullName>
    </submittedName>
</protein>
<dbReference type="AlphaFoldDB" id="A0A835P6I3"/>
<dbReference type="EMBL" id="JADCNL010000465">
    <property type="protein sequence ID" value="KAG0447469.1"/>
    <property type="molecule type" value="Genomic_DNA"/>
</dbReference>
<reference evidence="2 3" key="1">
    <citation type="journal article" date="2020" name="Nat. Food">
        <title>A phased Vanilla planifolia genome enables genetic improvement of flavour and production.</title>
        <authorList>
            <person name="Hasing T."/>
            <person name="Tang H."/>
            <person name="Brym M."/>
            <person name="Khazi F."/>
            <person name="Huang T."/>
            <person name="Chambers A.H."/>
        </authorList>
    </citation>
    <scope>NUCLEOTIDE SEQUENCE [LARGE SCALE GENOMIC DNA]</scope>
    <source>
        <tissue evidence="2">Leaf</tissue>
    </source>
</reference>